<evidence type="ECO:0000313" key="3">
    <source>
        <dbReference type="Proteomes" id="UP001054945"/>
    </source>
</evidence>
<proteinExistence type="predicted"/>
<dbReference type="AlphaFoldDB" id="A0AAV4R3Z6"/>
<reference evidence="2 3" key="1">
    <citation type="submission" date="2021-06" db="EMBL/GenBank/DDBJ databases">
        <title>Caerostris extrusa draft genome.</title>
        <authorList>
            <person name="Kono N."/>
            <person name="Arakawa K."/>
        </authorList>
    </citation>
    <scope>NUCLEOTIDE SEQUENCE [LARGE SCALE GENOMIC DNA]</scope>
</reference>
<keyword evidence="1" id="KW-0472">Membrane</keyword>
<name>A0AAV4R3Z6_CAEEX</name>
<evidence type="ECO:0000313" key="2">
    <source>
        <dbReference type="EMBL" id="GIY15719.1"/>
    </source>
</evidence>
<protein>
    <submittedName>
        <fullName evidence="2">Uncharacterized protein</fullName>
    </submittedName>
</protein>
<evidence type="ECO:0000256" key="1">
    <source>
        <dbReference type="SAM" id="Phobius"/>
    </source>
</evidence>
<keyword evidence="3" id="KW-1185">Reference proteome</keyword>
<dbReference type="Proteomes" id="UP001054945">
    <property type="component" value="Unassembled WGS sequence"/>
</dbReference>
<keyword evidence="1" id="KW-1133">Transmembrane helix</keyword>
<organism evidence="2 3">
    <name type="scientific">Caerostris extrusa</name>
    <name type="common">Bark spider</name>
    <name type="synonym">Caerostris bankana</name>
    <dbReference type="NCBI Taxonomy" id="172846"/>
    <lineage>
        <taxon>Eukaryota</taxon>
        <taxon>Metazoa</taxon>
        <taxon>Ecdysozoa</taxon>
        <taxon>Arthropoda</taxon>
        <taxon>Chelicerata</taxon>
        <taxon>Arachnida</taxon>
        <taxon>Araneae</taxon>
        <taxon>Araneomorphae</taxon>
        <taxon>Entelegynae</taxon>
        <taxon>Araneoidea</taxon>
        <taxon>Araneidae</taxon>
        <taxon>Caerostris</taxon>
    </lineage>
</organism>
<gene>
    <name evidence="2" type="ORF">CEXT_783001</name>
</gene>
<keyword evidence="1" id="KW-0812">Transmembrane</keyword>
<dbReference type="EMBL" id="BPLR01007273">
    <property type="protein sequence ID" value="GIY15719.1"/>
    <property type="molecule type" value="Genomic_DNA"/>
</dbReference>
<sequence>MKAGRYRTNKVYQCVCIKTSCPPPSTINVRAARGPACSKKKTLLCRPIVWLGVPVVFGACCHVFFSTAPRPRACTVGHVFTFS</sequence>
<comment type="caution">
    <text evidence="2">The sequence shown here is derived from an EMBL/GenBank/DDBJ whole genome shotgun (WGS) entry which is preliminary data.</text>
</comment>
<accession>A0AAV4R3Z6</accession>
<feature type="transmembrane region" description="Helical" evidence="1">
    <location>
        <begin position="48"/>
        <end position="65"/>
    </location>
</feature>